<dbReference type="PANTHER" id="PTHR36302">
    <property type="entry name" value="BLR7088 PROTEIN"/>
    <property type="match status" value="1"/>
</dbReference>
<dbReference type="PANTHER" id="PTHR36302:SF1">
    <property type="entry name" value="COPPER CHAPERONE PCU(A)C"/>
    <property type="match status" value="1"/>
</dbReference>
<feature type="chain" id="PRO_5019049700" evidence="2">
    <location>
        <begin position="20"/>
        <end position="159"/>
    </location>
</feature>
<keyword evidence="4" id="KW-1185">Reference proteome</keyword>
<sequence>MKTLIFAASAAMLPYAALAHDGMAVTDAYARGANPKSGAAFMLLENHRKVDCTLSDVASDAAERVELHSNSEVDGVMKMAPIPDGITIPAEGEELLARGGNHVMMMGLKAPLEDGQSIKMTLDFGECGTEEVEIPVDNQRSGDSAADDMGDHQHGHEDH</sequence>
<dbReference type="SUPFAM" id="SSF110087">
    <property type="entry name" value="DR1885-like metal-binding protein"/>
    <property type="match status" value="1"/>
</dbReference>
<dbReference type="InterPro" id="IPR058248">
    <property type="entry name" value="Lxx211020-like"/>
</dbReference>
<dbReference type="EMBL" id="QZCG01000024">
    <property type="protein sequence ID" value="RJE81904.1"/>
    <property type="molecule type" value="Genomic_DNA"/>
</dbReference>
<dbReference type="InterPro" id="IPR036182">
    <property type="entry name" value="PCuAC_sf"/>
</dbReference>
<feature type="region of interest" description="Disordered" evidence="1">
    <location>
        <begin position="133"/>
        <end position="159"/>
    </location>
</feature>
<reference evidence="4" key="1">
    <citation type="submission" date="2018-09" db="EMBL/GenBank/DDBJ databases">
        <title>Acidovorax cavernicola nov. sp. isolated from Gruta de las Maravillas (Aracena, Spain).</title>
        <authorList>
            <person name="Jurado V."/>
            <person name="Gutierrez-Patricio S."/>
            <person name="Gonzalez-Pimentel J.L."/>
            <person name="Miller A.Z."/>
            <person name="Laiz L."/>
            <person name="Saiz-Jimenez C."/>
        </authorList>
    </citation>
    <scope>NUCLEOTIDE SEQUENCE [LARGE SCALE GENOMIC DNA]</scope>
    <source>
        <strain evidence="4">1011MAR3C25</strain>
    </source>
</reference>
<dbReference type="Gene3D" id="2.60.40.1890">
    <property type="entry name" value="PCu(A)C copper chaperone"/>
    <property type="match status" value="1"/>
</dbReference>
<dbReference type="InterPro" id="IPR007410">
    <property type="entry name" value="LpqE-like"/>
</dbReference>
<name>A0A418SLT3_9RHOB</name>
<dbReference type="OrthoDB" id="9796962at2"/>
<evidence type="ECO:0000256" key="2">
    <source>
        <dbReference type="SAM" id="SignalP"/>
    </source>
</evidence>
<feature type="signal peptide" evidence="2">
    <location>
        <begin position="1"/>
        <end position="19"/>
    </location>
</feature>
<proteinExistence type="predicted"/>
<feature type="compositionally biased region" description="Basic and acidic residues" evidence="1">
    <location>
        <begin position="149"/>
        <end position="159"/>
    </location>
</feature>
<gene>
    <name evidence="3" type="ORF">D3P04_22505</name>
</gene>
<dbReference type="Proteomes" id="UP000284202">
    <property type="component" value="Unassembled WGS sequence"/>
</dbReference>
<comment type="caution">
    <text evidence="3">The sequence shown here is derived from an EMBL/GenBank/DDBJ whole genome shotgun (WGS) entry which is preliminary data.</text>
</comment>
<keyword evidence="2" id="KW-0732">Signal</keyword>
<dbReference type="RefSeq" id="WP_119752128.1">
    <property type="nucleotide sequence ID" value="NZ_QZCG01000024.1"/>
</dbReference>
<organism evidence="3 4">
    <name type="scientific">Paracoccus onubensis</name>
    <dbReference type="NCBI Taxonomy" id="1675788"/>
    <lineage>
        <taxon>Bacteria</taxon>
        <taxon>Pseudomonadati</taxon>
        <taxon>Pseudomonadota</taxon>
        <taxon>Alphaproteobacteria</taxon>
        <taxon>Rhodobacterales</taxon>
        <taxon>Paracoccaceae</taxon>
        <taxon>Paracoccus</taxon>
    </lineage>
</organism>
<evidence type="ECO:0000313" key="3">
    <source>
        <dbReference type="EMBL" id="RJE81904.1"/>
    </source>
</evidence>
<evidence type="ECO:0000256" key="1">
    <source>
        <dbReference type="SAM" id="MobiDB-lite"/>
    </source>
</evidence>
<dbReference type="Pfam" id="PF04314">
    <property type="entry name" value="PCuAC"/>
    <property type="match status" value="1"/>
</dbReference>
<accession>A0A418SLT3</accession>
<dbReference type="AlphaFoldDB" id="A0A418SLT3"/>
<evidence type="ECO:0000313" key="4">
    <source>
        <dbReference type="Proteomes" id="UP000284202"/>
    </source>
</evidence>
<protein>
    <submittedName>
        <fullName evidence="3">Copper chaperone PCu(A)C</fullName>
    </submittedName>
</protein>